<dbReference type="Pfam" id="PF03807">
    <property type="entry name" value="F420_oxidored"/>
    <property type="match status" value="1"/>
</dbReference>
<evidence type="ECO:0000259" key="2">
    <source>
        <dbReference type="Pfam" id="PF03807"/>
    </source>
</evidence>
<feature type="domain" description="Pyrroline-5-carboxylate reductase catalytic N-terminal" evidence="2">
    <location>
        <begin position="2"/>
        <end position="93"/>
    </location>
</feature>
<dbReference type="EMBL" id="PIPO01000001">
    <property type="protein sequence ID" value="RUO34578.1"/>
    <property type="molecule type" value="Genomic_DNA"/>
</dbReference>
<evidence type="ECO:0000256" key="1">
    <source>
        <dbReference type="ARBA" id="ARBA00023002"/>
    </source>
</evidence>
<dbReference type="InterPro" id="IPR036291">
    <property type="entry name" value="NAD(P)-bd_dom_sf"/>
</dbReference>
<dbReference type="GO" id="GO:0016491">
    <property type="term" value="F:oxidoreductase activity"/>
    <property type="evidence" value="ECO:0007669"/>
    <property type="project" value="UniProtKB-KW"/>
</dbReference>
<reference evidence="3 4" key="1">
    <citation type="journal article" date="2011" name="Front. Microbiol.">
        <title>Genomic signatures of strain selection and enhancement in Bacillus atrophaeus var. globigii, a historical biowarfare simulant.</title>
        <authorList>
            <person name="Gibbons H.S."/>
            <person name="Broomall S.M."/>
            <person name="McNew L.A."/>
            <person name="Daligault H."/>
            <person name="Chapman C."/>
            <person name="Bruce D."/>
            <person name="Karavis M."/>
            <person name="Krepps M."/>
            <person name="McGregor P.A."/>
            <person name="Hong C."/>
            <person name="Park K.H."/>
            <person name="Akmal A."/>
            <person name="Feldman A."/>
            <person name="Lin J.S."/>
            <person name="Chang W.E."/>
            <person name="Higgs B.W."/>
            <person name="Demirev P."/>
            <person name="Lindquist J."/>
            <person name="Liem A."/>
            <person name="Fochler E."/>
            <person name="Read T.D."/>
            <person name="Tapia R."/>
            <person name="Johnson S."/>
            <person name="Bishop-Lilly K.A."/>
            <person name="Detter C."/>
            <person name="Han C."/>
            <person name="Sozhamannan S."/>
            <person name="Rosenzweig C.N."/>
            <person name="Skowronski E.W."/>
        </authorList>
    </citation>
    <scope>NUCLEOTIDE SEQUENCE [LARGE SCALE GENOMIC DNA]</scope>
    <source>
        <strain evidence="3 4">Y4G10-17</strain>
    </source>
</reference>
<evidence type="ECO:0000313" key="4">
    <source>
        <dbReference type="Proteomes" id="UP000287823"/>
    </source>
</evidence>
<dbReference type="AlphaFoldDB" id="A0A432WLF1"/>
<dbReference type="InterPro" id="IPR051267">
    <property type="entry name" value="STEAP_metalloreductase"/>
</dbReference>
<comment type="caution">
    <text evidence="3">The sequence shown here is derived from an EMBL/GenBank/DDBJ whole genome shotgun (WGS) entry which is preliminary data.</text>
</comment>
<gene>
    <name evidence="3" type="ORF">CWE14_00830</name>
</gene>
<sequence length="248" mass="26464">MKIGIIGIGSIGGTLARKLSESGHEVRVANSKGAEAVRPFADEIGAIPANAHGAVRGAELVILSIPLSAVAELPKDLFDELDKNAPIIDTGNYYPDLRDPNISELDDGKVESVWVSEQIGHPIIKAFNNILAHSLAELGRPSGSPDRIAVAVAGDDAQSKQMVMDIVNEIGFDPVDGGLLSESWRQQPGTPSYCCDYDAEMMRKALNEAVPGKAPSVLQEVFKRFGQLGSTPSHADIINMNRSVHSDD</sequence>
<dbReference type="InterPro" id="IPR028939">
    <property type="entry name" value="P5C_Rdtase_cat_N"/>
</dbReference>
<accession>A0A432WLF1</accession>
<keyword evidence="4" id="KW-1185">Reference proteome</keyword>
<dbReference type="Gene3D" id="3.40.50.720">
    <property type="entry name" value="NAD(P)-binding Rossmann-like Domain"/>
    <property type="match status" value="1"/>
</dbReference>
<evidence type="ECO:0000313" key="3">
    <source>
        <dbReference type="EMBL" id="RUO34578.1"/>
    </source>
</evidence>
<proteinExistence type="predicted"/>
<protein>
    <submittedName>
        <fullName evidence="3">3-hydroxyisobutyrate dehydrogenase</fullName>
    </submittedName>
</protein>
<keyword evidence="1" id="KW-0560">Oxidoreductase</keyword>
<dbReference type="PANTHER" id="PTHR14239">
    <property type="entry name" value="DUDULIN-RELATED"/>
    <property type="match status" value="1"/>
</dbReference>
<organism evidence="3 4">
    <name type="scientific">Aliidiomarina soli</name>
    <dbReference type="NCBI Taxonomy" id="1928574"/>
    <lineage>
        <taxon>Bacteria</taxon>
        <taxon>Pseudomonadati</taxon>
        <taxon>Pseudomonadota</taxon>
        <taxon>Gammaproteobacteria</taxon>
        <taxon>Alteromonadales</taxon>
        <taxon>Idiomarinaceae</taxon>
        <taxon>Aliidiomarina</taxon>
    </lineage>
</organism>
<dbReference type="SUPFAM" id="SSF51735">
    <property type="entry name" value="NAD(P)-binding Rossmann-fold domains"/>
    <property type="match status" value="1"/>
</dbReference>
<name>A0A432WLF1_9GAMM</name>
<dbReference type="Proteomes" id="UP000287823">
    <property type="component" value="Unassembled WGS sequence"/>
</dbReference>